<evidence type="ECO:0000313" key="3">
    <source>
        <dbReference type="Proteomes" id="UP000326994"/>
    </source>
</evidence>
<evidence type="ECO:0008006" key="4">
    <source>
        <dbReference type="Google" id="ProtNLM"/>
    </source>
</evidence>
<name>A0A5J4G296_9FLAO</name>
<accession>A0A5J4G296</accession>
<dbReference type="SUPFAM" id="SSF82185">
    <property type="entry name" value="Histone H3 K4-specific methyltransferase SET7/9 N-terminal domain"/>
    <property type="match status" value="2"/>
</dbReference>
<feature type="chain" id="PRO_5023918720" description="Toxin-antitoxin system YwqK family antitoxin" evidence="1">
    <location>
        <begin position="21"/>
        <end position="231"/>
    </location>
</feature>
<comment type="caution">
    <text evidence="2">The sequence shown here is derived from an EMBL/GenBank/DDBJ whole genome shotgun (WGS) entry which is preliminary data.</text>
</comment>
<dbReference type="Proteomes" id="UP000326994">
    <property type="component" value="Unassembled WGS sequence"/>
</dbReference>
<keyword evidence="3" id="KW-1185">Reference proteome</keyword>
<sequence length="231" mass="26824">MRAKILFLFITIFSLINISAQSEINQIDVNGERHGIWKKNFPKSKQVRYEGQFEHGKEKGLFKFYCEECGTNPMATKDFLENDIVNVKYFTIKGKLVSEGQMKDKNRIGEWLYYHEKSNKVMTRENYVSGKLDGVKTTYYGNDVVAETVTYKQGLMEGTNNHYSYDAILLKALNYSNDKLHGTAVYYDVRGDKLLEGQYKKGRKDGVWKTFKDGKLEKEETFPKPQDKRGN</sequence>
<dbReference type="AlphaFoldDB" id="A0A5J4G296"/>
<dbReference type="RefSeq" id="WP_151894618.1">
    <property type="nucleotide sequence ID" value="NZ_BKCF01000004.1"/>
</dbReference>
<evidence type="ECO:0000256" key="1">
    <source>
        <dbReference type="SAM" id="SignalP"/>
    </source>
</evidence>
<dbReference type="EMBL" id="BKCF01000004">
    <property type="protein sequence ID" value="GEQ86695.1"/>
    <property type="molecule type" value="Genomic_DNA"/>
</dbReference>
<proteinExistence type="predicted"/>
<reference evidence="2 3" key="1">
    <citation type="submission" date="2019-08" db="EMBL/GenBank/DDBJ databases">
        <title>Ulvibacter marinistellae sp. nov., isolated from a starfish, Patiria pectinifera.</title>
        <authorList>
            <person name="Kawano K."/>
            <person name="Ushijima N."/>
            <person name="Kihara M."/>
            <person name="Itoh H."/>
        </authorList>
    </citation>
    <scope>NUCLEOTIDE SEQUENCE [LARGE SCALE GENOMIC DNA]</scope>
    <source>
        <strain evidence="2 3">KK4</strain>
    </source>
</reference>
<organism evidence="2 3">
    <name type="scientific">Patiriisocius marinistellae</name>
    <dbReference type="NCBI Taxonomy" id="2494560"/>
    <lineage>
        <taxon>Bacteria</taxon>
        <taxon>Pseudomonadati</taxon>
        <taxon>Bacteroidota</taxon>
        <taxon>Flavobacteriia</taxon>
        <taxon>Flavobacteriales</taxon>
        <taxon>Flavobacteriaceae</taxon>
        <taxon>Patiriisocius</taxon>
    </lineage>
</organism>
<keyword evidence="1" id="KW-0732">Signal</keyword>
<dbReference type="OrthoDB" id="9785122at2"/>
<protein>
    <recommendedName>
        <fullName evidence="4">Toxin-antitoxin system YwqK family antitoxin</fullName>
    </recommendedName>
</protein>
<evidence type="ECO:0000313" key="2">
    <source>
        <dbReference type="EMBL" id="GEQ86695.1"/>
    </source>
</evidence>
<dbReference type="Gene3D" id="2.20.110.10">
    <property type="entry name" value="Histone H3 K4-specific methyltransferase SET7/9 N-terminal domain"/>
    <property type="match status" value="3"/>
</dbReference>
<feature type="signal peptide" evidence="1">
    <location>
        <begin position="1"/>
        <end position="20"/>
    </location>
</feature>
<gene>
    <name evidence="2" type="ORF">ULMS_22030</name>
</gene>